<dbReference type="AlphaFoldDB" id="A0A919B347"/>
<dbReference type="EMBL" id="BNBD01000005">
    <property type="protein sequence ID" value="GHF47781.1"/>
    <property type="molecule type" value="Genomic_DNA"/>
</dbReference>
<feature type="region of interest" description="Disordered" evidence="1">
    <location>
        <begin position="47"/>
        <end position="70"/>
    </location>
</feature>
<evidence type="ECO:0000313" key="4">
    <source>
        <dbReference type="Proteomes" id="UP000638313"/>
    </source>
</evidence>
<proteinExistence type="predicted"/>
<reference evidence="3" key="1">
    <citation type="journal article" date="2014" name="Int. J. Syst. Evol. Microbiol.">
        <title>Complete genome sequence of Corynebacterium casei LMG S-19264T (=DSM 44701T), isolated from a smear-ripened cheese.</title>
        <authorList>
            <consortium name="US DOE Joint Genome Institute (JGI-PGF)"/>
            <person name="Walter F."/>
            <person name="Albersmeier A."/>
            <person name="Kalinowski J."/>
            <person name="Ruckert C."/>
        </authorList>
    </citation>
    <scope>NUCLEOTIDE SEQUENCE</scope>
    <source>
        <strain evidence="3">JCM 4059</strain>
    </source>
</reference>
<evidence type="ECO:0000256" key="1">
    <source>
        <dbReference type="SAM" id="MobiDB-lite"/>
    </source>
</evidence>
<protein>
    <submittedName>
        <fullName evidence="3">Uncharacterized protein</fullName>
    </submittedName>
</protein>
<keyword evidence="2" id="KW-1133">Transmembrane helix</keyword>
<name>A0A919B347_9ACTN</name>
<sequence length="251" mass="27804">MDFDRKARRARLRLLVIGATVAALVVGGVVFALTYLTGGRKAVPTVANPTKSAPTNSPSPGKTFTPGTARPWLVRKGQSMKDGVSVGFTRGAGGALSAAVRHQQELDILSDSFARKQLSVIVSRDSQDTVDRRVSEVRKMRERAGLPPSGDTPGGLSIITQVKAARIRALDDEEDVVEVWMSFDRYATTPDKPADNEPLRDETTYAIYKWQDGDWKLTEEPQYKNLVRGPVTYDINSPYAWQDQWRRVVVE</sequence>
<feature type="compositionally biased region" description="Polar residues" evidence="1">
    <location>
        <begin position="47"/>
        <end position="66"/>
    </location>
</feature>
<evidence type="ECO:0000313" key="3">
    <source>
        <dbReference type="EMBL" id="GHF47781.1"/>
    </source>
</evidence>
<reference evidence="3" key="2">
    <citation type="submission" date="2020-09" db="EMBL/GenBank/DDBJ databases">
        <authorList>
            <person name="Sun Q."/>
            <person name="Ohkuma M."/>
        </authorList>
    </citation>
    <scope>NUCLEOTIDE SEQUENCE</scope>
    <source>
        <strain evidence="3">JCM 4059</strain>
    </source>
</reference>
<evidence type="ECO:0000256" key="2">
    <source>
        <dbReference type="SAM" id="Phobius"/>
    </source>
</evidence>
<keyword evidence="2" id="KW-0812">Transmembrane</keyword>
<organism evidence="3 4">
    <name type="scientific">Streptomyces mashuensis</name>
    <dbReference type="NCBI Taxonomy" id="33904"/>
    <lineage>
        <taxon>Bacteria</taxon>
        <taxon>Bacillati</taxon>
        <taxon>Actinomycetota</taxon>
        <taxon>Actinomycetes</taxon>
        <taxon>Kitasatosporales</taxon>
        <taxon>Streptomycetaceae</taxon>
        <taxon>Streptomyces</taxon>
    </lineage>
</organism>
<gene>
    <name evidence="3" type="ORF">GCM10010218_31500</name>
</gene>
<dbReference type="RefSeq" id="WP_229891011.1">
    <property type="nucleotide sequence ID" value="NZ_BNBD01000005.1"/>
</dbReference>
<keyword evidence="2" id="KW-0472">Membrane</keyword>
<feature type="transmembrane region" description="Helical" evidence="2">
    <location>
        <begin position="12"/>
        <end position="36"/>
    </location>
</feature>
<accession>A0A919B347</accession>
<keyword evidence="4" id="KW-1185">Reference proteome</keyword>
<comment type="caution">
    <text evidence="3">The sequence shown here is derived from an EMBL/GenBank/DDBJ whole genome shotgun (WGS) entry which is preliminary data.</text>
</comment>
<dbReference type="Proteomes" id="UP000638313">
    <property type="component" value="Unassembled WGS sequence"/>
</dbReference>